<evidence type="ECO:0000259" key="15">
    <source>
        <dbReference type="PROSITE" id="PS50014"/>
    </source>
</evidence>
<dbReference type="PROSITE" id="PS51186">
    <property type="entry name" value="GNAT"/>
    <property type="match status" value="1"/>
</dbReference>
<evidence type="ECO:0000256" key="6">
    <source>
        <dbReference type="ARBA" id="ARBA00023015"/>
    </source>
</evidence>
<dbReference type="InterPro" id="IPR000182">
    <property type="entry name" value="GNAT_dom"/>
</dbReference>
<proteinExistence type="inferred from homology"/>
<dbReference type="Pfam" id="PF00583">
    <property type="entry name" value="Acetyltransf_1"/>
    <property type="match status" value="1"/>
</dbReference>
<dbReference type="InterPro" id="IPR001487">
    <property type="entry name" value="Bromodomain"/>
</dbReference>
<dbReference type="GO" id="GO:0010484">
    <property type="term" value="F:histone H3 acetyltransferase activity"/>
    <property type="evidence" value="ECO:0007669"/>
    <property type="project" value="TreeGrafter"/>
</dbReference>
<feature type="compositionally biased region" description="Basic and acidic residues" evidence="13">
    <location>
        <begin position="526"/>
        <end position="541"/>
    </location>
</feature>
<sequence length="1449" mass="154420">MNRPIFWESLFVPLLAHGLLLVRFCPRRLTCGQPEPSSSAVRSGRAAVAIVDDGRSPSYVRNDEIESHASAHSVLSPAHSVLSPAHSVLSPAHSVLSPARLTRDAVEPPPVDCGGSMASRAGQLANTCEADTGGGDSAEGRLDRGEEFLEAATRTRSSGRTEAPAQESGGDINKPVAGDNGRGPQLGEAPAVQTDDGCTPSQTARAESDPESRGETETLSRTSPGCADPRERRSEKRQKRDSRGADCPSNHGERSVEEAQATARERESRSLSGGREDQDGLRAPAATQTSEDACVPEALQRLRRYLDPRESDDELFPHDEVDIFHDRDALDCAFFSADASLASSVCAPPHAPRPEAAAALRPTSFSPEASAAACSRLLLEPPRGLASATTLEALQGNSHVEDCLTGGAESPNILEMLRPIVLSFARDPCTQLARNLRDAGLIGAYLAAPADVPAPGQTGHAEGRVDAAARDTGGDRRETEPRAESAQAGAREGGEDEQEVSQASRKTRLESGPPATEDEPFLCKTEYGETKERGSRSDDASRVNGRASSEERGLPAAGSSASSRALSSLDDRFATTGAGDDAAHRQQAEQGAHAPPPHPLLNGREAADVLSSAPASLPHPRSGEASDSRSQPAAAPTAKLEPAPGRAAAHPHGGGSPAQSSPAAVPSGVSPEAAAAEGAIAREHEEPEAQERAEARAEEQRRLAEEGVMYLQLKEVILGVAAALEIQQLDPIRKRMRERSHPHTSPNQQAATASSPVAADSPAVPQSPSLGGQCSDGSETLAAGGAPSEAVKTKKKSGTASPACSGAASRPNERQTREGEEAPTGAQLDRAERPDDARAAKKVKRRASNSLRDVSCEVDGESSSKCGGRARLFETPSHDESAASGAPESRGGLDGSAEERQGSNPSPDGDGSEQGLTNVETEPAHARCCCGEGGEEASDEVWRQRGLLRYTALYEKWKVFLMKLAPTGMGLASYFGRSFVFHVFHVALPSLLEELAQTVVGATPAELRRFVLALAEVAGLPKAHAETLLAQAVSAHANRLESILPSETGLGFLHRDAGGAREEQMGIISFCCLTNDRRPRHMRHLVTVKNIFSRQLPKMPREYIVRLVFDRSHFTFCLCKQGKVIGGVCFRPYFAEKFAEIAFLAVTSTEQVKGYGTRLMNHLKEHVKKSGIEYFLTYADNFAVGYFRKQGFSSKITMPRDRWLGYIKDYDGGTLMECRISSRINYLKLSQLLALQKIAVKKRIESCSPSVVWPPITFWKDNPGQVLMPSEIPGLAALDVDGELSMLISSGGGAGGRFFGGLHGAGAGAAGRTGVGSRKGLFVGGAKRDGLGKGFAARGLGPSAPSLKAQIAALLSALEKHSSSWPFRKPVSVNEAPDYYEVVRRPVDISTMKKRNRNGEYGTPEEFGQDLQLMFDNCRAYNSPDTIYYKYADELQAFIRPKVEALGKA</sequence>
<dbReference type="InterPro" id="IPR016181">
    <property type="entry name" value="Acyl_CoA_acyltransferase"/>
</dbReference>
<evidence type="ECO:0000256" key="7">
    <source>
        <dbReference type="ARBA" id="ARBA00023117"/>
    </source>
</evidence>
<dbReference type="Pfam" id="PF00439">
    <property type="entry name" value="Bromodomain"/>
    <property type="match status" value="1"/>
</dbReference>
<feature type="compositionally biased region" description="Basic and acidic residues" evidence="13">
    <location>
        <begin position="829"/>
        <end position="839"/>
    </location>
</feature>
<evidence type="ECO:0000256" key="1">
    <source>
        <dbReference type="ARBA" id="ARBA00004123"/>
    </source>
</evidence>
<dbReference type="Gene3D" id="1.20.920.10">
    <property type="entry name" value="Bromodomain-like"/>
    <property type="match status" value="1"/>
</dbReference>
<comment type="subcellular location">
    <subcellularLocation>
        <location evidence="1">Nucleus</location>
    </subcellularLocation>
</comment>
<dbReference type="CDD" id="cd04301">
    <property type="entry name" value="NAT_SF"/>
    <property type="match status" value="1"/>
</dbReference>
<feature type="compositionally biased region" description="Basic and acidic residues" evidence="13">
    <location>
        <begin position="251"/>
        <end position="280"/>
    </location>
</feature>
<evidence type="ECO:0000313" key="18">
    <source>
        <dbReference type="Proteomes" id="UP000224006"/>
    </source>
</evidence>
<dbReference type="InterPro" id="IPR036427">
    <property type="entry name" value="Bromodomain-like_sf"/>
</dbReference>
<feature type="compositionally biased region" description="Low complexity" evidence="13">
    <location>
        <begin position="642"/>
        <end position="679"/>
    </location>
</feature>
<dbReference type="RefSeq" id="XP_029216632.1">
    <property type="nucleotide sequence ID" value="XM_029359965.1"/>
</dbReference>
<dbReference type="EC" id="2.3.1.48" evidence="3"/>
<evidence type="ECO:0000256" key="10">
    <source>
        <dbReference type="ARBA" id="ARBA00023242"/>
    </source>
</evidence>
<feature type="domain" description="Bromo" evidence="15">
    <location>
        <begin position="1359"/>
        <end position="1429"/>
    </location>
</feature>
<evidence type="ECO:0000256" key="8">
    <source>
        <dbReference type="ARBA" id="ARBA00023159"/>
    </source>
</evidence>
<dbReference type="GO" id="GO:0005634">
    <property type="term" value="C:nucleus"/>
    <property type="evidence" value="ECO:0007669"/>
    <property type="project" value="UniProtKB-SubCell"/>
</dbReference>
<name>A0A2A9MAB2_BESBE</name>
<reference evidence="17 18" key="1">
    <citation type="submission" date="2017-09" db="EMBL/GenBank/DDBJ databases">
        <title>Genome sequencing of Besnoitia besnoiti strain Bb-Ger1.</title>
        <authorList>
            <person name="Schares G."/>
            <person name="Venepally P."/>
            <person name="Lorenzi H.A."/>
        </authorList>
    </citation>
    <scope>NUCLEOTIDE SEQUENCE [LARGE SCALE GENOMIC DNA]</scope>
    <source>
        <strain evidence="17 18">Bb-Ger1</strain>
    </source>
</reference>
<feature type="signal peptide" evidence="14">
    <location>
        <begin position="1"/>
        <end position="18"/>
    </location>
</feature>
<organism evidence="17 18">
    <name type="scientific">Besnoitia besnoiti</name>
    <name type="common">Apicomplexan protozoan</name>
    <dbReference type="NCBI Taxonomy" id="94643"/>
    <lineage>
        <taxon>Eukaryota</taxon>
        <taxon>Sar</taxon>
        <taxon>Alveolata</taxon>
        <taxon>Apicomplexa</taxon>
        <taxon>Conoidasida</taxon>
        <taxon>Coccidia</taxon>
        <taxon>Eucoccidiorida</taxon>
        <taxon>Eimeriorina</taxon>
        <taxon>Sarcocystidae</taxon>
        <taxon>Besnoitia</taxon>
    </lineage>
</organism>
<dbReference type="KEGG" id="bbes:BESB_012350"/>
<dbReference type="PRINTS" id="PR00503">
    <property type="entry name" value="BROMODOMAIN"/>
</dbReference>
<evidence type="ECO:0000256" key="14">
    <source>
        <dbReference type="SAM" id="SignalP"/>
    </source>
</evidence>
<evidence type="ECO:0000259" key="16">
    <source>
        <dbReference type="PROSITE" id="PS51186"/>
    </source>
</evidence>
<keyword evidence="18" id="KW-1185">Reference proteome</keyword>
<dbReference type="CDD" id="cd05509">
    <property type="entry name" value="Bromo_gcn5_like"/>
    <property type="match status" value="1"/>
</dbReference>
<evidence type="ECO:0000256" key="11">
    <source>
        <dbReference type="ARBA" id="ARBA00023315"/>
    </source>
</evidence>
<dbReference type="PANTHER" id="PTHR45750">
    <property type="entry name" value="GH11602P"/>
    <property type="match status" value="1"/>
</dbReference>
<feature type="region of interest" description="Disordered" evidence="13">
    <location>
        <begin position="733"/>
        <end position="917"/>
    </location>
</feature>
<dbReference type="PANTHER" id="PTHR45750:SF3">
    <property type="entry name" value="HISTONE ACETYLTRANSFERASE"/>
    <property type="match status" value="1"/>
</dbReference>
<dbReference type="STRING" id="94643.A0A2A9MAB2"/>
<dbReference type="OrthoDB" id="1937912at2759"/>
<feature type="compositionally biased region" description="Low complexity" evidence="13">
    <location>
        <begin position="559"/>
        <end position="568"/>
    </location>
</feature>
<protein>
    <recommendedName>
        <fullName evidence="3">histone acetyltransferase</fullName>
        <ecNumber evidence="3">2.3.1.48</ecNumber>
    </recommendedName>
</protein>
<feature type="domain" description="N-acetyltransferase" evidence="16">
    <location>
        <begin position="1075"/>
        <end position="1221"/>
    </location>
</feature>
<accession>A0A2A9MAB2</accession>
<keyword evidence="14" id="KW-0732">Signal</keyword>
<feature type="region of interest" description="Disordered" evidence="13">
    <location>
        <begin position="152"/>
        <end position="294"/>
    </location>
</feature>
<gene>
    <name evidence="17" type="ORF">BESB_012350</name>
</gene>
<comment type="caution">
    <text evidence="17">The sequence shown here is derived from an EMBL/GenBank/DDBJ whole genome shotgun (WGS) entry which is preliminary data.</text>
</comment>
<keyword evidence="8" id="KW-0010">Activator</keyword>
<dbReference type="Proteomes" id="UP000224006">
    <property type="component" value="Chromosome IX"/>
</dbReference>
<evidence type="ECO:0000256" key="12">
    <source>
        <dbReference type="PROSITE-ProRule" id="PRU00035"/>
    </source>
</evidence>
<feature type="compositionally biased region" description="Basic and acidic residues" evidence="13">
    <location>
        <begin position="461"/>
        <end position="483"/>
    </location>
</feature>
<dbReference type="Gene3D" id="3.40.630.30">
    <property type="match status" value="1"/>
</dbReference>
<evidence type="ECO:0000256" key="2">
    <source>
        <dbReference type="ARBA" id="ARBA00008607"/>
    </source>
</evidence>
<feature type="compositionally biased region" description="Basic and acidic residues" evidence="13">
    <location>
        <begin position="811"/>
        <end position="820"/>
    </location>
</feature>
<feature type="compositionally biased region" description="Basic and acidic residues" evidence="13">
    <location>
        <begin position="680"/>
        <end position="701"/>
    </location>
</feature>
<keyword evidence="9" id="KW-0804">Transcription</keyword>
<dbReference type="SUPFAM" id="SSF47370">
    <property type="entry name" value="Bromodomain"/>
    <property type="match status" value="1"/>
</dbReference>
<dbReference type="GO" id="GO:0000123">
    <property type="term" value="C:histone acetyltransferase complex"/>
    <property type="evidence" value="ECO:0007669"/>
    <property type="project" value="TreeGrafter"/>
</dbReference>
<dbReference type="VEuPathDB" id="ToxoDB:BESB_012350"/>
<dbReference type="SMART" id="SM00297">
    <property type="entry name" value="BROMO"/>
    <property type="match status" value="1"/>
</dbReference>
<evidence type="ECO:0000256" key="5">
    <source>
        <dbReference type="ARBA" id="ARBA00022853"/>
    </source>
</evidence>
<dbReference type="SUPFAM" id="SSF55729">
    <property type="entry name" value="Acyl-CoA N-acyltransferases (Nat)"/>
    <property type="match status" value="1"/>
</dbReference>
<dbReference type="PROSITE" id="PS50014">
    <property type="entry name" value="BROMODOMAIN_2"/>
    <property type="match status" value="1"/>
</dbReference>
<keyword evidence="4 17" id="KW-0808">Transferase</keyword>
<dbReference type="PROSITE" id="PS00633">
    <property type="entry name" value="BROMODOMAIN_1"/>
    <property type="match status" value="1"/>
</dbReference>
<evidence type="ECO:0000256" key="9">
    <source>
        <dbReference type="ARBA" id="ARBA00023163"/>
    </source>
</evidence>
<keyword evidence="11" id="KW-0012">Acyltransferase</keyword>
<keyword evidence="10" id="KW-0539">Nucleus</keyword>
<feature type="region of interest" description="Disordered" evidence="13">
    <location>
        <begin position="453"/>
        <end position="701"/>
    </location>
</feature>
<dbReference type="InterPro" id="IPR018359">
    <property type="entry name" value="Bromodomain_CS"/>
</dbReference>
<dbReference type="GO" id="GO:0045944">
    <property type="term" value="P:positive regulation of transcription by RNA polymerase II"/>
    <property type="evidence" value="ECO:0007669"/>
    <property type="project" value="TreeGrafter"/>
</dbReference>
<keyword evidence="6" id="KW-0805">Transcription regulation</keyword>
<keyword evidence="7 12" id="KW-0103">Bromodomain</keyword>
<dbReference type="EMBL" id="NWUJ01000010">
    <property type="protein sequence ID" value="PFH32623.1"/>
    <property type="molecule type" value="Genomic_DNA"/>
</dbReference>
<dbReference type="InterPro" id="IPR037800">
    <property type="entry name" value="GCN5"/>
</dbReference>
<evidence type="ECO:0000313" key="17">
    <source>
        <dbReference type="EMBL" id="PFH32623.1"/>
    </source>
</evidence>
<dbReference type="GeneID" id="40306297"/>
<keyword evidence="5" id="KW-0156">Chromatin regulator</keyword>
<feature type="compositionally biased region" description="Basic and acidic residues" evidence="13">
    <location>
        <begin position="206"/>
        <end position="218"/>
    </location>
</feature>
<feature type="chain" id="PRO_5012225234" description="histone acetyltransferase" evidence="14">
    <location>
        <begin position="19"/>
        <end position="1449"/>
    </location>
</feature>
<evidence type="ECO:0000256" key="3">
    <source>
        <dbReference type="ARBA" id="ARBA00013184"/>
    </source>
</evidence>
<evidence type="ECO:0000256" key="4">
    <source>
        <dbReference type="ARBA" id="ARBA00022679"/>
    </source>
</evidence>
<feature type="compositionally biased region" description="Low complexity" evidence="13">
    <location>
        <begin position="748"/>
        <end position="769"/>
    </location>
</feature>
<evidence type="ECO:0000256" key="13">
    <source>
        <dbReference type="SAM" id="MobiDB-lite"/>
    </source>
</evidence>
<comment type="similarity">
    <text evidence="2">Belongs to the acetyltransferase family. GCN5 subfamily.</text>
</comment>